<dbReference type="InterPro" id="IPR036641">
    <property type="entry name" value="HPT_dom_sf"/>
</dbReference>
<dbReference type="EMBL" id="JAVRHL010000002">
    <property type="protein sequence ID" value="MDT0682871.1"/>
    <property type="molecule type" value="Genomic_DNA"/>
</dbReference>
<dbReference type="Proteomes" id="UP001265259">
    <property type="component" value="Unassembled WGS sequence"/>
</dbReference>
<evidence type="ECO:0000256" key="2">
    <source>
        <dbReference type="PROSITE-ProRule" id="PRU00110"/>
    </source>
</evidence>
<reference evidence="4 5" key="1">
    <citation type="submission" date="2023-09" db="EMBL/GenBank/DDBJ databases">
        <authorList>
            <person name="Rey-Velasco X."/>
        </authorList>
    </citation>
    <scope>NUCLEOTIDE SEQUENCE [LARGE SCALE GENOMIC DNA]</scope>
    <source>
        <strain evidence="4 5">F158</strain>
    </source>
</reference>
<keyword evidence="5" id="KW-1185">Reference proteome</keyword>
<evidence type="ECO:0000259" key="3">
    <source>
        <dbReference type="PROSITE" id="PS50894"/>
    </source>
</evidence>
<organism evidence="4 5">
    <name type="scientific">Tropicimonas omnivorans</name>
    <dbReference type="NCBI Taxonomy" id="3075590"/>
    <lineage>
        <taxon>Bacteria</taxon>
        <taxon>Pseudomonadati</taxon>
        <taxon>Pseudomonadota</taxon>
        <taxon>Alphaproteobacteria</taxon>
        <taxon>Rhodobacterales</taxon>
        <taxon>Roseobacteraceae</taxon>
        <taxon>Tropicimonas</taxon>
    </lineage>
</organism>
<sequence>MVETIKSVRASFLAGLGARLERLDALMDRSEEAPGEVLPRIEEEAHRIRGLAASIDYDDLGRLASDAEDALRSHSAARPGQRLGEDARRHVEDFLDEMDRILTARG</sequence>
<evidence type="ECO:0000313" key="4">
    <source>
        <dbReference type="EMBL" id="MDT0682871.1"/>
    </source>
</evidence>
<keyword evidence="2" id="KW-0597">Phosphoprotein</keyword>
<dbReference type="RefSeq" id="WP_311690827.1">
    <property type="nucleotide sequence ID" value="NZ_JAVRHL010000002.1"/>
</dbReference>
<keyword evidence="1" id="KW-0902">Two-component regulatory system</keyword>
<dbReference type="SUPFAM" id="SSF47226">
    <property type="entry name" value="Histidine-containing phosphotransfer domain, HPT domain"/>
    <property type="match status" value="1"/>
</dbReference>
<dbReference type="Gene3D" id="1.20.120.160">
    <property type="entry name" value="HPT domain"/>
    <property type="match status" value="1"/>
</dbReference>
<proteinExistence type="predicted"/>
<feature type="modified residue" description="Phosphohistidine" evidence="2">
    <location>
        <position position="46"/>
    </location>
</feature>
<gene>
    <name evidence="4" type="ORF">RM543_09250</name>
</gene>
<evidence type="ECO:0000313" key="5">
    <source>
        <dbReference type="Proteomes" id="UP001265259"/>
    </source>
</evidence>
<feature type="domain" description="HPt" evidence="3">
    <location>
        <begin position="1"/>
        <end position="105"/>
    </location>
</feature>
<protein>
    <submittedName>
        <fullName evidence="4">Hpt domain-containing protein</fullName>
    </submittedName>
</protein>
<evidence type="ECO:0000256" key="1">
    <source>
        <dbReference type="ARBA" id="ARBA00023012"/>
    </source>
</evidence>
<dbReference type="PROSITE" id="PS50894">
    <property type="entry name" value="HPT"/>
    <property type="match status" value="1"/>
</dbReference>
<name>A0ABU3DGM6_9RHOB</name>
<dbReference type="InterPro" id="IPR008207">
    <property type="entry name" value="Sig_transdc_His_kin_Hpt_dom"/>
</dbReference>
<comment type="caution">
    <text evidence="4">The sequence shown here is derived from an EMBL/GenBank/DDBJ whole genome shotgun (WGS) entry which is preliminary data.</text>
</comment>
<accession>A0ABU3DGM6</accession>
<dbReference type="Pfam" id="PF01627">
    <property type="entry name" value="Hpt"/>
    <property type="match status" value="1"/>
</dbReference>